<dbReference type="AlphaFoldDB" id="A0A811T8V5"/>
<reference evidence="9" key="1">
    <citation type="submission" date="2020-10" db="EMBL/GenBank/DDBJ databases">
        <authorList>
            <person name="Hahn C.J."/>
            <person name="Laso-Perez R."/>
            <person name="Vulcano F."/>
            <person name="Vaziourakis K.-M."/>
            <person name="Stokke R."/>
            <person name="Steen I.H."/>
            <person name="Teske A."/>
            <person name="Boetius A."/>
            <person name="Liebeke M."/>
            <person name="Amann R."/>
            <person name="Knittel K."/>
        </authorList>
    </citation>
    <scope>NUCLEOTIDE SEQUENCE</scope>
    <source>
        <strain evidence="9">Gfbio:e3339647-f889-4370-9287-4fb5cb688e4c:AG393N10_GoMArc1</strain>
    </source>
</reference>
<organism evidence="9 10">
    <name type="scientific">Candidatus Argoarchaeum ethanivorans</name>
    <dbReference type="NCBI Taxonomy" id="2608793"/>
    <lineage>
        <taxon>Archaea</taxon>
        <taxon>Methanobacteriati</taxon>
        <taxon>Methanobacteriota</taxon>
        <taxon>Stenosarchaea group</taxon>
        <taxon>Methanomicrobia</taxon>
        <taxon>Methanosarcinales</taxon>
        <taxon>Methanosarcinales incertae sedis</taxon>
        <taxon>GOM Arc I cluster</taxon>
        <taxon>Candidatus Argoarchaeum</taxon>
    </lineage>
</organism>
<dbReference type="GO" id="GO:0008483">
    <property type="term" value="F:transaminase activity"/>
    <property type="evidence" value="ECO:0007669"/>
    <property type="project" value="UniProtKB-KW"/>
</dbReference>
<dbReference type="Gene3D" id="3.40.640.10">
    <property type="entry name" value="Type I PLP-dependent aspartate aminotransferase-like (Major domain)"/>
    <property type="match status" value="1"/>
</dbReference>
<dbReference type="InterPro" id="IPR015424">
    <property type="entry name" value="PyrdxlP-dep_Trfase"/>
</dbReference>
<dbReference type="PROSITE" id="PS00105">
    <property type="entry name" value="AA_TRANSFER_CLASS_1"/>
    <property type="match status" value="1"/>
</dbReference>
<keyword evidence="5 7" id="KW-0808">Transferase</keyword>
<comment type="cofactor">
    <cofactor evidence="1 7">
        <name>pyridoxal 5'-phosphate</name>
        <dbReference type="ChEBI" id="CHEBI:597326"/>
    </cofactor>
</comment>
<dbReference type="Pfam" id="PF00155">
    <property type="entry name" value="Aminotran_1_2"/>
    <property type="match status" value="1"/>
</dbReference>
<name>A0A811T8V5_9EURY</name>
<dbReference type="PANTHER" id="PTHR46383:SF1">
    <property type="entry name" value="ASPARTATE AMINOTRANSFERASE"/>
    <property type="match status" value="1"/>
</dbReference>
<evidence type="ECO:0000256" key="7">
    <source>
        <dbReference type="RuleBase" id="RU000481"/>
    </source>
</evidence>
<dbReference type="GO" id="GO:0030170">
    <property type="term" value="F:pyridoxal phosphate binding"/>
    <property type="evidence" value="ECO:0007669"/>
    <property type="project" value="InterPro"/>
</dbReference>
<dbReference type="InterPro" id="IPR004838">
    <property type="entry name" value="NHTrfase_class1_PyrdxlP-BS"/>
</dbReference>
<evidence type="ECO:0000256" key="2">
    <source>
        <dbReference type="ARBA" id="ARBA00007441"/>
    </source>
</evidence>
<comment type="subunit">
    <text evidence="3">Homodimer.</text>
</comment>
<sequence>MTSRRVGSVSESATLHITEIANKLRLSGVDIINFSLGEPDFNTPPHICKAAKNSLDAGETHYTPAAGIPELRKVIAEKLVSENHIQIEPSDVVVTPGAKQAIFETLFTVLDSGDEAILFDPAWVSYDACVRLAGARSAWLPTNASDGFIPENISEYVSPKTKLIIVNTPCNPTGAVYDKKVLSGIADVAVDHDLLVLSDEIYEKIIYNKKHESLASFPGMKERTITINGFSKAYAMTGWRLGYLAAPPELVKQILKVHSHSVSSATSFAQRAGIVALTADQQCVSDMTAEFKIRRDLLIKGLNKIGLKTSMPDGAFYAFASVSEYGSGDEIAELLLTQAHVAVAPGSAFGSRKDYIRISYATSQERIKEALLRMEKALLSR</sequence>
<dbReference type="CDD" id="cd00609">
    <property type="entry name" value="AAT_like"/>
    <property type="match status" value="1"/>
</dbReference>
<feature type="domain" description="Aminotransferase class I/classII large" evidence="8">
    <location>
        <begin position="30"/>
        <end position="371"/>
    </location>
</feature>
<comment type="similarity">
    <text evidence="2 7">Belongs to the class-I pyridoxal-phosphate-dependent aminotransferase family.</text>
</comment>
<dbReference type="EC" id="2.6.1.-" evidence="7"/>
<dbReference type="FunFam" id="3.40.640.10:FF:000033">
    <property type="entry name" value="Aspartate aminotransferase"/>
    <property type="match status" value="1"/>
</dbReference>
<gene>
    <name evidence="9" type="ORF">ANIMEMIM_00072</name>
</gene>
<dbReference type="InterPro" id="IPR015421">
    <property type="entry name" value="PyrdxlP-dep_Trfase_major"/>
</dbReference>
<evidence type="ECO:0000259" key="8">
    <source>
        <dbReference type="Pfam" id="PF00155"/>
    </source>
</evidence>
<dbReference type="Proteomes" id="UP000637195">
    <property type="component" value="Unassembled WGS sequence"/>
</dbReference>
<evidence type="ECO:0000256" key="1">
    <source>
        <dbReference type="ARBA" id="ARBA00001933"/>
    </source>
</evidence>
<proteinExistence type="inferred from homology"/>
<dbReference type="GO" id="GO:0006520">
    <property type="term" value="P:amino acid metabolic process"/>
    <property type="evidence" value="ECO:0007669"/>
    <property type="project" value="InterPro"/>
</dbReference>
<dbReference type="PANTHER" id="PTHR46383">
    <property type="entry name" value="ASPARTATE AMINOTRANSFERASE"/>
    <property type="match status" value="1"/>
</dbReference>
<evidence type="ECO:0000256" key="3">
    <source>
        <dbReference type="ARBA" id="ARBA00011738"/>
    </source>
</evidence>
<dbReference type="InterPro" id="IPR004839">
    <property type="entry name" value="Aminotransferase_I/II_large"/>
</dbReference>
<keyword evidence="6" id="KW-0663">Pyridoxal phosphate</keyword>
<keyword evidence="4 7" id="KW-0032">Aminotransferase</keyword>
<comment type="caution">
    <text evidence="9">The sequence shown here is derived from an EMBL/GenBank/DDBJ whole genome shotgun (WGS) entry which is preliminary data.</text>
</comment>
<dbReference type="InterPro" id="IPR050596">
    <property type="entry name" value="AspAT/PAT-like"/>
</dbReference>
<dbReference type="Gene3D" id="3.90.1150.10">
    <property type="entry name" value="Aspartate Aminotransferase, domain 1"/>
    <property type="match status" value="1"/>
</dbReference>
<protein>
    <recommendedName>
        <fullName evidence="7">Aminotransferase</fullName>
        <ecNumber evidence="7">2.6.1.-</ecNumber>
    </recommendedName>
</protein>
<accession>A0A811T8V5</accession>
<dbReference type="InterPro" id="IPR015422">
    <property type="entry name" value="PyrdxlP-dep_Trfase_small"/>
</dbReference>
<evidence type="ECO:0000256" key="4">
    <source>
        <dbReference type="ARBA" id="ARBA00022576"/>
    </source>
</evidence>
<evidence type="ECO:0000313" key="10">
    <source>
        <dbReference type="Proteomes" id="UP000637195"/>
    </source>
</evidence>
<evidence type="ECO:0000256" key="6">
    <source>
        <dbReference type="ARBA" id="ARBA00022898"/>
    </source>
</evidence>
<dbReference type="SUPFAM" id="SSF53383">
    <property type="entry name" value="PLP-dependent transferases"/>
    <property type="match status" value="1"/>
</dbReference>
<evidence type="ECO:0000313" key="9">
    <source>
        <dbReference type="EMBL" id="CAD6491027.1"/>
    </source>
</evidence>
<dbReference type="EMBL" id="CAJHIM010000002">
    <property type="protein sequence ID" value="CAD6491027.1"/>
    <property type="molecule type" value="Genomic_DNA"/>
</dbReference>
<evidence type="ECO:0000256" key="5">
    <source>
        <dbReference type="ARBA" id="ARBA00022679"/>
    </source>
</evidence>